<dbReference type="PRINTS" id="PR00502">
    <property type="entry name" value="NUDIXFAMILY"/>
</dbReference>
<evidence type="ECO:0000256" key="2">
    <source>
        <dbReference type="ARBA" id="ARBA00022801"/>
    </source>
</evidence>
<keyword evidence="2 3" id="KW-0378">Hydrolase</keyword>
<dbReference type="SUPFAM" id="SSF55811">
    <property type="entry name" value="Nudix"/>
    <property type="match status" value="1"/>
</dbReference>
<dbReference type="Proteomes" id="UP001206128">
    <property type="component" value="Unassembled WGS sequence"/>
</dbReference>
<comment type="caution">
    <text evidence="5">The sequence shown here is derived from an EMBL/GenBank/DDBJ whole genome shotgun (WGS) entry which is preliminary data.</text>
</comment>
<dbReference type="InterPro" id="IPR020476">
    <property type="entry name" value="Nudix_hydrolase"/>
</dbReference>
<gene>
    <name evidence="5" type="ORF">LX83_006384</name>
</gene>
<sequence>MISAAFLADLAATASAEGVRQVIVRAVVRRGGRVLLLRRPPGAFRGGEFELPGGKVDPGETLDQALVREVREETGLAVTGIADYLGAVDYTSALSGAHVREFTFAVTTTTTEPITLDEHDTYRWSPTPPRAS</sequence>
<dbReference type="PANTHER" id="PTHR43736:SF1">
    <property type="entry name" value="DIHYDRONEOPTERIN TRIPHOSPHATE DIPHOSPHATASE"/>
    <property type="match status" value="1"/>
</dbReference>
<organism evidence="5 6">
    <name type="scientific">Goodfellowiella coeruleoviolacea</name>
    <dbReference type="NCBI Taxonomy" id="334858"/>
    <lineage>
        <taxon>Bacteria</taxon>
        <taxon>Bacillati</taxon>
        <taxon>Actinomycetota</taxon>
        <taxon>Actinomycetes</taxon>
        <taxon>Pseudonocardiales</taxon>
        <taxon>Pseudonocardiaceae</taxon>
        <taxon>Goodfellowiella</taxon>
    </lineage>
</organism>
<dbReference type="PROSITE" id="PS00893">
    <property type="entry name" value="NUDIX_BOX"/>
    <property type="match status" value="1"/>
</dbReference>
<proteinExistence type="inferred from homology"/>
<dbReference type="GO" id="GO:0016787">
    <property type="term" value="F:hydrolase activity"/>
    <property type="evidence" value="ECO:0007669"/>
    <property type="project" value="UniProtKB-KW"/>
</dbReference>
<dbReference type="RefSeq" id="WP_308204095.1">
    <property type="nucleotide sequence ID" value="NZ_JAMTCK010000019.1"/>
</dbReference>
<dbReference type="Pfam" id="PF00293">
    <property type="entry name" value="NUDIX"/>
    <property type="match status" value="1"/>
</dbReference>
<evidence type="ECO:0000313" key="6">
    <source>
        <dbReference type="Proteomes" id="UP001206128"/>
    </source>
</evidence>
<protein>
    <submittedName>
        <fullName evidence="5">8-oxo-dGTP diphosphatase</fullName>
    </submittedName>
</protein>
<dbReference type="EMBL" id="JAMTCK010000019">
    <property type="protein sequence ID" value="MCP2169498.1"/>
    <property type="molecule type" value="Genomic_DNA"/>
</dbReference>
<keyword evidence="6" id="KW-1185">Reference proteome</keyword>
<reference evidence="5" key="1">
    <citation type="submission" date="2022-06" db="EMBL/GenBank/DDBJ databases">
        <title>Genomic Encyclopedia of Archaeal and Bacterial Type Strains, Phase II (KMG-II): from individual species to whole genera.</title>
        <authorList>
            <person name="Goeker M."/>
        </authorList>
    </citation>
    <scope>NUCLEOTIDE SEQUENCE</scope>
    <source>
        <strain evidence="5">DSM 43935</strain>
    </source>
</reference>
<dbReference type="AlphaFoldDB" id="A0AAE3GNX7"/>
<dbReference type="InterPro" id="IPR020084">
    <property type="entry name" value="NUDIX_hydrolase_CS"/>
</dbReference>
<accession>A0AAE3GNX7</accession>
<evidence type="ECO:0000313" key="5">
    <source>
        <dbReference type="EMBL" id="MCP2169498.1"/>
    </source>
</evidence>
<comment type="similarity">
    <text evidence="1 3">Belongs to the Nudix hydrolase family.</text>
</comment>
<name>A0AAE3GNX7_9PSEU</name>
<dbReference type="InterPro" id="IPR015797">
    <property type="entry name" value="NUDIX_hydrolase-like_dom_sf"/>
</dbReference>
<evidence type="ECO:0000256" key="1">
    <source>
        <dbReference type="ARBA" id="ARBA00005582"/>
    </source>
</evidence>
<evidence type="ECO:0000259" key="4">
    <source>
        <dbReference type="PROSITE" id="PS51462"/>
    </source>
</evidence>
<evidence type="ECO:0000256" key="3">
    <source>
        <dbReference type="RuleBase" id="RU003476"/>
    </source>
</evidence>
<dbReference type="Gene3D" id="3.90.79.10">
    <property type="entry name" value="Nucleoside Triphosphate Pyrophosphohydrolase"/>
    <property type="match status" value="1"/>
</dbReference>
<dbReference type="InterPro" id="IPR000086">
    <property type="entry name" value="NUDIX_hydrolase_dom"/>
</dbReference>
<dbReference type="PANTHER" id="PTHR43736">
    <property type="entry name" value="ADP-RIBOSE PYROPHOSPHATASE"/>
    <property type="match status" value="1"/>
</dbReference>
<dbReference type="PROSITE" id="PS51462">
    <property type="entry name" value="NUDIX"/>
    <property type="match status" value="1"/>
</dbReference>
<feature type="domain" description="Nudix hydrolase" evidence="4">
    <location>
        <begin position="18"/>
        <end position="132"/>
    </location>
</feature>